<dbReference type="AlphaFoldDB" id="A0A8H3X3B0"/>
<evidence type="ECO:0000313" key="2">
    <source>
        <dbReference type="Proteomes" id="UP000439903"/>
    </source>
</evidence>
<accession>A0A8H3X3B0</accession>
<dbReference type="Proteomes" id="UP000439903">
    <property type="component" value="Unassembled WGS sequence"/>
</dbReference>
<name>A0A8H3X3B0_GIGMA</name>
<comment type="caution">
    <text evidence="1">The sequence shown here is derived from an EMBL/GenBank/DDBJ whole genome shotgun (WGS) entry which is preliminary data.</text>
</comment>
<keyword evidence="2" id="KW-1185">Reference proteome</keyword>
<dbReference type="EMBL" id="WTPW01001984">
    <property type="protein sequence ID" value="KAF0403878.1"/>
    <property type="molecule type" value="Genomic_DNA"/>
</dbReference>
<proteinExistence type="predicted"/>
<sequence>MDESKSNHIKDKTFVQSKVEEEDRLTAIANFWVMKAGSGNSATGLDKGAGKISSIETASDENELKKGFNLGRRY</sequence>
<evidence type="ECO:0000313" key="1">
    <source>
        <dbReference type="EMBL" id="KAF0403878.1"/>
    </source>
</evidence>
<gene>
    <name evidence="1" type="ORF">F8M41_009165</name>
</gene>
<protein>
    <submittedName>
        <fullName evidence="1">Uncharacterized protein</fullName>
    </submittedName>
</protein>
<organism evidence="1 2">
    <name type="scientific">Gigaspora margarita</name>
    <dbReference type="NCBI Taxonomy" id="4874"/>
    <lineage>
        <taxon>Eukaryota</taxon>
        <taxon>Fungi</taxon>
        <taxon>Fungi incertae sedis</taxon>
        <taxon>Mucoromycota</taxon>
        <taxon>Glomeromycotina</taxon>
        <taxon>Glomeromycetes</taxon>
        <taxon>Diversisporales</taxon>
        <taxon>Gigasporaceae</taxon>
        <taxon>Gigaspora</taxon>
    </lineage>
</organism>
<reference evidence="1 2" key="1">
    <citation type="journal article" date="2019" name="Environ. Microbiol.">
        <title>At the nexus of three kingdoms: the genome of the mycorrhizal fungus Gigaspora margarita provides insights into plant, endobacterial and fungal interactions.</title>
        <authorList>
            <person name="Venice F."/>
            <person name="Ghignone S."/>
            <person name="Salvioli di Fossalunga A."/>
            <person name="Amselem J."/>
            <person name="Novero M."/>
            <person name="Xianan X."/>
            <person name="Sedzielewska Toro K."/>
            <person name="Morin E."/>
            <person name="Lipzen A."/>
            <person name="Grigoriev I.V."/>
            <person name="Henrissat B."/>
            <person name="Martin F.M."/>
            <person name="Bonfante P."/>
        </authorList>
    </citation>
    <scope>NUCLEOTIDE SEQUENCE [LARGE SCALE GENOMIC DNA]</scope>
    <source>
        <strain evidence="1 2">BEG34</strain>
    </source>
</reference>